<evidence type="ECO:0000256" key="5">
    <source>
        <dbReference type="ARBA" id="ARBA00022842"/>
    </source>
</evidence>
<dbReference type="SUPFAM" id="SSF53613">
    <property type="entry name" value="Ribokinase-like"/>
    <property type="match status" value="1"/>
</dbReference>
<evidence type="ECO:0000256" key="3">
    <source>
        <dbReference type="ARBA" id="ARBA00022723"/>
    </source>
</evidence>
<dbReference type="Pfam" id="PF04587">
    <property type="entry name" value="ADP_PFK_GK"/>
    <property type="match status" value="1"/>
</dbReference>
<dbReference type="PANTHER" id="PTHR21208">
    <property type="entry name" value="ADP-DEPENDENT GLUCOKINASE"/>
    <property type="match status" value="1"/>
</dbReference>
<evidence type="ECO:0000256" key="6">
    <source>
        <dbReference type="ARBA" id="ARBA00023152"/>
    </source>
</evidence>
<proteinExistence type="predicted"/>
<dbReference type="Gene3D" id="3.40.1190.20">
    <property type="match status" value="1"/>
</dbReference>
<evidence type="ECO:0000313" key="7">
    <source>
        <dbReference type="EnsemblMetazoa" id="MDOA013530-PA"/>
    </source>
</evidence>
<reference evidence="7" key="1">
    <citation type="submission" date="2020-05" db="UniProtKB">
        <authorList>
            <consortium name="EnsemblMetazoa"/>
        </authorList>
    </citation>
    <scope>IDENTIFICATION</scope>
    <source>
        <strain evidence="7">Aabys</strain>
    </source>
</reference>
<dbReference type="STRING" id="7370.A0A1I8NBG4"/>
<dbReference type="EnsemblMetazoa" id="MDOA013530-RA">
    <property type="protein sequence ID" value="MDOA013530-PA"/>
    <property type="gene ID" value="MDOA013530"/>
</dbReference>
<dbReference type="PANTHER" id="PTHR21208:SF1">
    <property type="entry name" value="ADP-DEPENDENT GLUCOKINASE"/>
    <property type="match status" value="1"/>
</dbReference>
<evidence type="ECO:0000256" key="1">
    <source>
        <dbReference type="ARBA" id="ARBA00022490"/>
    </source>
</evidence>
<dbReference type="KEGG" id="mde:101896047"/>
<evidence type="ECO:0008006" key="8">
    <source>
        <dbReference type="Google" id="ProtNLM"/>
    </source>
</evidence>
<dbReference type="GO" id="GO:0006096">
    <property type="term" value="P:glycolytic process"/>
    <property type="evidence" value="ECO:0007669"/>
    <property type="project" value="UniProtKB-KW"/>
</dbReference>
<dbReference type="PROSITE" id="PS51255">
    <property type="entry name" value="ADPK"/>
    <property type="match status" value="1"/>
</dbReference>
<dbReference type="OrthoDB" id="5847021at2759"/>
<dbReference type="RefSeq" id="XP_005177660.2">
    <property type="nucleotide sequence ID" value="XM_005177603.4"/>
</dbReference>
<dbReference type="VEuPathDB" id="VectorBase:MDOMA2_002988"/>
<dbReference type="GO" id="GO:0005783">
    <property type="term" value="C:endoplasmic reticulum"/>
    <property type="evidence" value="ECO:0007669"/>
    <property type="project" value="TreeGrafter"/>
</dbReference>
<evidence type="ECO:0000256" key="2">
    <source>
        <dbReference type="ARBA" id="ARBA00022679"/>
    </source>
</evidence>
<protein>
    <recommendedName>
        <fullName evidence="8">ADP-dependent glucokinase</fullName>
    </recommendedName>
</protein>
<keyword evidence="4" id="KW-0418">Kinase</keyword>
<dbReference type="AlphaFoldDB" id="A0A1I8NBG4"/>
<keyword evidence="1" id="KW-0963">Cytoplasm</keyword>
<gene>
    <name evidence="7" type="primary">101896047</name>
</gene>
<evidence type="ECO:0000256" key="4">
    <source>
        <dbReference type="ARBA" id="ARBA00022777"/>
    </source>
</evidence>
<dbReference type="InterPro" id="IPR029056">
    <property type="entry name" value="Ribokinase-like"/>
</dbReference>
<organism evidence="7">
    <name type="scientific">Musca domestica</name>
    <name type="common">House fly</name>
    <dbReference type="NCBI Taxonomy" id="7370"/>
    <lineage>
        <taxon>Eukaryota</taxon>
        <taxon>Metazoa</taxon>
        <taxon>Ecdysozoa</taxon>
        <taxon>Arthropoda</taxon>
        <taxon>Hexapoda</taxon>
        <taxon>Insecta</taxon>
        <taxon>Pterygota</taxon>
        <taxon>Neoptera</taxon>
        <taxon>Endopterygota</taxon>
        <taxon>Diptera</taxon>
        <taxon>Brachycera</taxon>
        <taxon>Muscomorpha</taxon>
        <taxon>Muscoidea</taxon>
        <taxon>Muscidae</taxon>
        <taxon>Musca</taxon>
    </lineage>
</organism>
<keyword evidence="6" id="KW-0324">Glycolysis</keyword>
<sequence length="504" mass="56838">MALLKYMSLITTCSVFAALISIVWQAFLSLKQLNKVTQILTSLLAIESQLKRPWEPKPKVALGYGACSDLVISGTAFLNYSSAIVPDVLGPEFTVDEINDEAELLQTFGYYFQNGAAAERSMPNPYLFRKLIQIAKKQHRDSIQWFIGGNAPLMGIRFDKEGWNVLLGARMSHKLRRLVPNHIKIAGEQVEEDDIHLILEYKAGETWGPFTAPRANRYILHNDQNNPHLNSLEHLQKVVKDYQPDLFVISGVQMMDSYKFEVGIREERLLKVNKQINELSPRTQIHFEMASYVEIELLLQLRKYILPYVDSLGMNEQELENLVQVMEHGKTSFASDSNPRVGATLDHMRKVFGILAKDYYQNASSVIKTKRRMVTRIHLHTLAFQAMLTVKDSAWKNTQIGAAKASLVAHRYVCQTQMINPESASLIMDDSFSTSLDAEKAQRIQLDPQNAVPCWTETLRVETSTKPRDVEIEICVAPVLVCRVAKKTAGAGDNISAAGLSQQL</sequence>
<dbReference type="GO" id="GO:0046872">
    <property type="term" value="F:metal ion binding"/>
    <property type="evidence" value="ECO:0007669"/>
    <property type="project" value="UniProtKB-KW"/>
</dbReference>
<dbReference type="VEuPathDB" id="VectorBase:MDOA013530"/>
<name>A0A1I8NBG4_MUSDO</name>
<dbReference type="GO" id="GO:0043843">
    <property type="term" value="F:ADP-specific glucokinase activity"/>
    <property type="evidence" value="ECO:0007669"/>
    <property type="project" value="TreeGrafter"/>
</dbReference>
<keyword evidence="5" id="KW-0460">Magnesium</keyword>
<dbReference type="eggNOG" id="KOG4184">
    <property type="taxonomic scope" value="Eukaryota"/>
</dbReference>
<keyword evidence="3" id="KW-0479">Metal-binding</keyword>
<accession>A0A1I8NBG4</accession>
<dbReference type="GO" id="GO:0006006">
    <property type="term" value="P:glucose metabolic process"/>
    <property type="evidence" value="ECO:0007669"/>
    <property type="project" value="TreeGrafter"/>
</dbReference>
<dbReference type="InterPro" id="IPR007666">
    <property type="entry name" value="ADP_PFK/GK"/>
</dbReference>
<keyword evidence="2" id="KW-0808">Transferase</keyword>